<sequence length="601" mass="69859">MDEEGKYVEETGDVEDTMKHPKEEDSEGRHEQHTTEAFKHSQTKSIQDLSKQVYELSLKIDQLSSRSSPINTTTTTSLLPPIELPKFSGEDVDGWIYKFNQMFLVYKDIPDETKVRLASIHMEGDALRWHKEFVSTSNSSLVVWDEYVNQLESKFRDPISDSIAKKGESTPLIEMKKPRRRICKLQCSDDGEIFVPKKLHVRFGPIYYRTDEDLKDKKKAWQHVLDNTPNCRAAVTTENYLSAVRLIEKEARNCYPDGETDFLTGSEFRWMMIFDGCFFLQIALHLLGKSQQLGYPPDDTLFGKSTINARFRDAKDWVESMFLVGNQIPLVVLKELMKQSYFKKVIKEGKWEEPSELYRKALYELLFVSRLRWLHQQQPTDLIHGLHLLVLGPELNSTNNEEDEDEYEEEDVEAQHEADDSLVALDDKVSSSATDLKQKGIHFWVSREKGSRGICFTNTMWLLHGYPILHMPPILMNEDTELMLSCLRNYEISQKLSMSKREICSYLRFMSELIRTPGDAKIMSKKKIIQGEDKLRHKLPGILRRLASKDTYNQNLRVVKLKISDYSPPIWKKYWHIISLGLIITVLQTVYTILPYYKKGS</sequence>
<organism evidence="3 4">
    <name type="scientific">Buddleja alternifolia</name>
    <dbReference type="NCBI Taxonomy" id="168488"/>
    <lineage>
        <taxon>Eukaryota</taxon>
        <taxon>Viridiplantae</taxon>
        <taxon>Streptophyta</taxon>
        <taxon>Embryophyta</taxon>
        <taxon>Tracheophyta</taxon>
        <taxon>Spermatophyta</taxon>
        <taxon>Magnoliopsida</taxon>
        <taxon>eudicotyledons</taxon>
        <taxon>Gunneridae</taxon>
        <taxon>Pentapetalae</taxon>
        <taxon>asterids</taxon>
        <taxon>lamiids</taxon>
        <taxon>Lamiales</taxon>
        <taxon>Scrophulariaceae</taxon>
        <taxon>Buddlejeae</taxon>
        <taxon>Buddleja</taxon>
    </lineage>
</organism>
<dbReference type="AlphaFoldDB" id="A0AAV6WNI8"/>
<evidence type="ECO:0000313" key="3">
    <source>
        <dbReference type="EMBL" id="KAG8369847.1"/>
    </source>
</evidence>
<dbReference type="PANTHER" id="PTHR31549">
    <property type="entry name" value="PROTEIN, PUTATIVE (DUF247)-RELATED-RELATED"/>
    <property type="match status" value="1"/>
</dbReference>
<protein>
    <submittedName>
        <fullName evidence="3">Uncharacterized protein</fullName>
    </submittedName>
</protein>
<keyword evidence="2" id="KW-0812">Transmembrane</keyword>
<proteinExistence type="predicted"/>
<dbReference type="Pfam" id="PF03140">
    <property type="entry name" value="DUF247"/>
    <property type="match status" value="1"/>
</dbReference>
<feature type="region of interest" description="Disordered" evidence="1">
    <location>
        <begin position="1"/>
        <end position="43"/>
    </location>
</feature>
<name>A0AAV6WNI8_9LAMI</name>
<evidence type="ECO:0000256" key="1">
    <source>
        <dbReference type="SAM" id="MobiDB-lite"/>
    </source>
</evidence>
<keyword evidence="2" id="KW-1133">Transmembrane helix</keyword>
<keyword evidence="4" id="KW-1185">Reference proteome</keyword>
<feature type="compositionally biased region" description="Basic and acidic residues" evidence="1">
    <location>
        <begin position="16"/>
        <end position="39"/>
    </location>
</feature>
<feature type="transmembrane region" description="Helical" evidence="2">
    <location>
        <begin position="574"/>
        <end position="597"/>
    </location>
</feature>
<comment type="caution">
    <text evidence="3">The sequence shown here is derived from an EMBL/GenBank/DDBJ whole genome shotgun (WGS) entry which is preliminary data.</text>
</comment>
<keyword evidence="2" id="KW-0472">Membrane</keyword>
<dbReference type="Proteomes" id="UP000826271">
    <property type="component" value="Unassembled WGS sequence"/>
</dbReference>
<dbReference type="EMBL" id="WHWC01000014">
    <property type="protein sequence ID" value="KAG8369847.1"/>
    <property type="molecule type" value="Genomic_DNA"/>
</dbReference>
<accession>A0AAV6WNI8</accession>
<reference evidence="3" key="1">
    <citation type="submission" date="2019-10" db="EMBL/GenBank/DDBJ databases">
        <authorList>
            <person name="Zhang R."/>
            <person name="Pan Y."/>
            <person name="Wang J."/>
            <person name="Ma R."/>
            <person name="Yu S."/>
        </authorList>
    </citation>
    <scope>NUCLEOTIDE SEQUENCE</scope>
    <source>
        <strain evidence="3">LA-IB0</strain>
        <tissue evidence="3">Leaf</tissue>
    </source>
</reference>
<dbReference type="PANTHER" id="PTHR31549:SF88">
    <property type="entry name" value="DUF4220 DOMAIN-CONTAINING PROTEIN"/>
    <property type="match status" value="1"/>
</dbReference>
<evidence type="ECO:0000256" key="2">
    <source>
        <dbReference type="SAM" id="Phobius"/>
    </source>
</evidence>
<gene>
    <name evidence="3" type="ORF">BUALT_Bualt14G0056200</name>
</gene>
<dbReference type="InterPro" id="IPR004158">
    <property type="entry name" value="DUF247_pln"/>
</dbReference>
<evidence type="ECO:0000313" key="4">
    <source>
        <dbReference type="Proteomes" id="UP000826271"/>
    </source>
</evidence>